<sequence length="329" mass="36441">MGITDLTTASGRIIWYWHYRLKSRKDLNSRSTRREFEGVLLKDSEGGHACIQPWPELGDPSLAKCLEDLAGARRWPIVRRALRCMEMDGAARSVEDPLFEDLEVPLSHATLVSRDELEVARAVELGFTVAKLKCASDLVGTGAFLDAMIKAHPSLKWRLDFNESGTAEDLVAWIAALPAETRGHIEFIEDPCEYSEPKWRELHRKTRMPLAVDREAAPSAADAQVMVIKPAIDEPWLLAEAAQGMGQRVVVTSYMDHPLGQSFAAWEAGRLALPFPGLVGTCGLQTHHLFEPDAFSEALGPWSPDFHAAPGTGLGFNDLLAKLPWKRLP</sequence>
<dbReference type="InterPro" id="IPR013342">
    <property type="entry name" value="Mandelate_racemase_C"/>
</dbReference>
<keyword evidence="1" id="KW-0479">Metal-binding</keyword>
<dbReference type="PANTHER" id="PTHR48073">
    <property type="entry name" value="O-SUCCINYLBENZOATE SYNTHASE-RELATED"/>
    <property type="match status" value="1"/>
</dbReference>
<dbReference type="InterPro" id="IPR041338">
    <property type="entry name" value="OSBS_N"/>
</dbReference>
<dbReference type="Gene3D" id="3.20.20.120">
    <property type="entry name" value="Enolase-like C-terminal domain"/>
    <property type="match status" value="1"/>
</dbReference>
<evidence type="ECO:0000313" key="5">
    <source>
        <dbReference type="EMBL" id="MCW1914591.1"/>
    </source>
</evidence>
<dbReference type="Proteomes" id="UP001165653">
    <property type="component" value="Unassembled WGS sequence"/>
</dbReference>
<evidence type="ECO:0000259" key="4">
    <source>
        <dbReference type="SMART" id="SM00922"/>
    </source>
</evidence>
<evidence type="ECO:0000256" key="2">
    <source>
        <dbReference type="ARBA" id="ARBA00022842"/>
    </source>
</evidence>
<dbReference type="RefSeq" id="WP_264514125.1">
    <property type="nucleotide sequence ID" value="NZ_JAPDDR010000006.1"/>
</dbReference>
<organism evidence="5 6">
    <name type="scientific">Luteolibacter rhizosphaerae</name>
    <dbReference type="NCBI Taxonomy" id="2989719"/>
    <lineage>
        <taxon>Bacteria</taxon>
        <taxon>Pseudomonadati</taxon>
        <taxon>Verrucomicrobiota</taxon>
        <taxon>Verrucomicrobiia</taxon>
        <taxon>Verrucomicrobiales</taxon>
        <taxon>Verrucomicrobiaceae</taxon>
        <taxon>Luteolibacter</taxon>
    </lineage>
</organism>
<gene>
    <name evidence="5" type="ORF">OJ996_13465</name>
</gene>
<dbReference type="PANTHER" id="PTHR48073:SF2">
    <property type="entry name" value="O-SUCCINYLBENZOATE SYNTHASE"/>
    <property type="match status" value="1"/>
</dbReference>
<keyword evidence="6" id="KW-1185">Reference proteome</keyword>
<dbReference type="Pfam" id="PF22015">
    <property type="entry name" value="OSBS_N"/>
    <property type="match status" value="1"/>
</dbReference>
<keyword evidence="2" id="KW-0460">Magnesium</keyword>
<comment type="caution">
    <text evidence="5">The sequence shown here is derived from an EMBL/GenBank/DDBJ whole genome shotgun (WGS) entry which is preliminary data.</text>
</comment>
<evidence type="ECO:0000256" key="3">
    <source>
        <dbReference type="ARBA" id="ARBA00023239"/>
    </source>
</evidence>
<dbReference type="EMBL" id="JAPDDR010000006">
    <property type="protein sequence ID" value="MCW1914591.1"/>
    <property type="molecule type" value="Genomic_DNA"/>
</dbReference>
<feature type="domain" description="Mandelate racemase/muconate lactonizing enzyme C-terminal" evidence="4">
    <location>
        <begin position="113"/>
        <end position="209"/>
    </location>
</feature>
<keyword evidence="3" id="KW-0456">Lyase</keyword>
<proteinExistence type="predicted"/>
<reference evidence="5" key="1">
    <citation type="submission" date="2022-10" db="EMBL/GenBank/DDBJ databases">
        <title>Luteolibacter sp. GHJ8, whole genome shotgun sequencing project.</title>
        <authorList>
            <person name="Zhao G."/>
            <person name="Shen L."/>
        </authorList>
    </citation>
    <scope>NUCLEOTIDE SEQUENCE</scope>
    <source>
        <strain evidence="5">GHJ8</strain>
    </source>
</reference>
<evidence type="ECO:0000313" key="6">
    <source>
        <dbReference type="Proteomes" id="UP001165653"/>
    </source>
</evidence>
<accession>A0ABT3G426</accession>
<evidence type="ECO:0000256" key="1">
    <source>
        <dbReference type="ARBA" id="ARBA00022723"/>
    </source>
</evidence>
<dbReference type="InterPro" id="IPR036849">
    <property type="entry name" value="Enolase-like_C_sf"/>
</dbReference>
<dbReference type="InterPro" id="IPR029017">
    <property type="entry name" value="Enolase-like_N"/>
</dbReference>
<dbReference type="Gene3D" id="3.30.390.10">
    <property type="entry name" value="Enolase-like, N-terminal domain"/>
    <property type="match status" value="1"/>
</dbReference>
<dbReference type="SUPFAM" id="SSF51604">
    <property type="entry name" value="Enolase C-terminal domain-like"/>
    <property type="match status" value="1"/>
</dbReference>
<protein>
    <recommendedName>
        <fullName evidence="4">Mandelate racemase/muconate lactonizing enzyme C-terminal domain-containing protein</fullName>
    </recommendedName>
</protein>
<dbReference type="SMART" id="SM00922">
    <property type="entry name" value="MR_MLE"/>
    <property type="match status" value="1"/>
</dbReference>
<name>A0ABT3G426_9BACT</name>